<accession>A0ABU7WG30</accession>
<keyword evidence="1" id="KW-0732">Signal</keyword>
<name>A0ABU7WG30_9GAMM</name>
<reference evidence="2 3" key="1">
    <citation type="submission" date="2024-01" db="EMBL/GenBank/DDBJ databases">
        <title>Novel species of the genus Luteimonas isolated from rivers.</title>
        <authorList>
            <person name="Lu H."/>
        </authorList>
    </citation>
    <scope>NUCLEOTIDE SEQUENCE [LARGE SCALE GENOMIC DNA]</scope>
    <source>
        <strain evidence="2 3">SMYT11W</strain>
    </source>
</reference>
<keyword evidence="3" id="KW-1185">Reference proteome</keyword>
<gene>
    <name evidence="2" type="ORF">V3391_10625</name>
</gene>
<evidence type="ECO:0000256" key="1">
    <source>
        <dbReference type="SAM" id="SignalP"/>
    </source>
</evidence>
<dbReference type="EMBL" id="JAZHBM010000002">
    <property type="protein sequence ID" value="MEF3082657.1"/>
    <property type="molecule type" value="Genomic_DNA"/>
</dbReference>
<comment type="caution">
    <text evidence="2">The sequence shown here is derived from an EMBL/GenBank/DDBJ whole genome shotgun (WGS) entry which is preliminary data.</text>
</comment>
<sequence>MNRLLLTFALSAAVAAPALAQSPSGPTAPQSIYAMSAAGLGTAMTYCMTKHGALREGSNAARCYARARAILAAADARRHAEQADARCADPQTFNACITPEIGRFVFALNAEFVKQAL</sequence>
<feature type="signal peptide" evidence="1">
    <location>
        <begin position="1"/>
        <end position="20"/>
    </location>
</feature>
<feature type="chain" id="PRO_5046316610" evidence="1">
    <location>
        <begin position="21"/>
        <end position="117"/>
    </location>
</feature>
<dbReference type="Proteomes" id="UP001358324">
    <property type="component" value="Unassembled WGS sequence"/>
</dbReference>
<protein>
    <submittedName>
        <fullName evidence="2">Uncharacterized protein</fullName>
    </submittedName>
</protein>
<proteinExistence type="predicted"/>
<evidence type="ECO:0000313" key="2">
    <source>
        <dbReference type="EMBL" id="MEF3082657.1"/>
    </source>
</evidence>
<dbReference type="RefSeq" id="WP_332078377.1">
    <property type="nucleotide sequence ID" value="NZ_JAZHBM010000002.1"/>
</dbReference>
<organism evidence="2 3">
    <name type="scientific">Luteimonas flava</name>
    <dbReference type="NCBI Taxonomy" id="3115822"/>
    <lineage>
        <taxon>Bacteria</taxon>
        <taxon>Pseudomonadati</taxon>
        <taxon>Pseudomonadota</taxon>
        <taxon>Gammaproteobacteria</taxon>
        <taxon>Lysobacterales</taxon>
        <taxon>Lysobacteraceae</taxon>
        <taxon>Luteimonas</taxon>
    </lineage>
</organism>
<evidence type="ECO:0000313" key="3">
    <source>
        <dbReference type="Proteomes" id="UP001358324"/>
    </source>
</evidence>